<dbReference type="CTD" id="91409"/>
<keyword evidence="1" id="KW-0175">Coiled coil</keyword>
<evidence type="ECO:0000313" key="7">
    <source>
        <dbReference type="Xenbase" id="XB-GENE-29077047"/>
    </source>
</evidence>
<dbReference type="Xenbase" id="XB-GENE-29077047">
    <property type="gene designation" value="ccdc74b"/>
</dbReference>
<accession>A0A8J0R024</accession>
<dbReference type="InterPro" id="IPR040370">
    <property type="entry name" value="CCDC74A/CCDC74B/CCDC92"/>
</dbReference>
<evidence type="ECO:0000259" key="3">
    <source>
        <dbReference type="Pfam" id="PF14916"/>
    </source>
</evidence>
<dbReference type="AlphaFoldDB" id="A0A8J0R024"/>
<dbReference type="Pfam" id="PF14916">
    <property type="entry name" value="CCDC92"/>
    <property type="match status" value="1"/>
</dbReference>
<evidence type="ECO:0000256" key="1">
    <source>
        <dbReference type="ARBA" id="ARBA00023054"/>
    </source>
</evidence>
<dbReference type="KEGG" id="xtr:101734403"/>
<dbReference type="InterPro" id="IPR029422">
    <property type="entry name" value="CCDC74_C"/>
</dbReference>
<name>A0A8J0R024_XENTR</name>
<dbReference type="GeneID" id="101734403"/>
<dbReference type="PANTHER" id="PTHR14882:SF5">
    <property type="entry name" value="COILED-COIL DOMAIN CONTAINING 74A"/>
    <property type="match status" value="1"/>
</dbReference>
<feature type="domain" description="Coiled coil protein 74 C-terminal" evidence="4">
    <location>
        <begin position="271"/>
        <end position="305"/>
    </location>
</feature>
<dbReference type="InterPro" id="IPR039496">
    <property type="entry name" value="CCDC92/74_N"/>
</dbReference>
<evidence type="ECO:0000313" key="5">
    <source>
        <dbReference type="Proteomes" id="UP000008143"/>
    </source>
</evidence>
<dbReference type="Pfam" id="PF14917">
    <property type="entry name" value="CCDC74_C"/>
    <property type="match status" value="2"/>
</dbReference>
<dbReference type="OMA" id="HKNKRIP"/>
<feature type="compositionally biased region" description="Low complexity" evidence="2">
    <location>
        <begin position="1"/>
        <end position="12"/>
    </location>
</feature>
<dbReference type="AGR" id="Xenbase:XB-GENE-29077047"/>
<feature type="region of interest" description="Disordered" evidence="2">
    <location>
        <begin position="1"/>
        <end position="47"/>
    </location>
</feature>
<proteinExistence type="predicted"/>
<feature type="domain" description="Coiled coil protein 74 C-terminal" evidence="4">
    <location>
        <begin position="204"/>
        <end position="262"/>
    </location>
</feature>
<protein>
    <submittedName>
        <fullName evidence="6">Coiled-coil domain-containing protein 74B</fullName>
    </submittedName>
</protein>
<reference evidence="6" key="1">
    <citation type="submission" date="2025-08" db="UniProtKB">
        <authorList>
            <consortium name="RefSeq"/>
        </authorList>
    </citation>
    <scope>IDENTIFICATION</scope>
    <source>
        <strain evidence="6">Nigerian</strain>
        <tissue evidence="6">Liver and blood</tissue>
    </source>
</reference>
<evidence type="ECO:0000256" key="2">
    <source>
        <dbReference type="SAM" id="MobiDB-lite"/>
    </source>
</evidence>
<dbReference type="RefSeq" id="XP_004910642.2">
    <property type="nucleotide sequence ID" value="XM_004910585.4"/>
</dbReference>
<dbReference type="PANTHER" id="PTHR14882">
    <property type="entry name" value="COILED-COIL DOMAIN-CONTAINING 74A"/>
    <property type="match status" value="1"/>
</dbReference>
<sequence length="308" mass="34942">MSNSSMSINSLLPVSAKSHADPRSQTPPRLPSPAERPPEVEPTSSLANTVSVLEKRIVFLQREHADTLHSLHQEIHCLNMQNSDLKYKLTMQEKNNNAVHSSPANGSNTGESLHGAEGRVPVLRKHQENSGRRKMRQMCTDEEFRPAYTASTHMEVTKRYWQPSKLASWDSAGSSSLNIHQTVLADPTPIVSLKPLFVQKYLPHTLRSPTMMEHEKIIRQLCTTNQQVTQELLQIKAFLSNVIRTEWNKESQTLARAFLKDAIRVPPAKQYSDSVIFPPLRQTLVSNLANRQKKVQAVQSRRLRRVLH</sequence>
<evidence type="ECO:0000259" key="4">
    <source>
        <dbReference type="Pfam" id="PF14917"/>
    </source>
</evidence>
<feature type="compositionally biased region" description="Polar residues" evidence="2">
    <location>
        <begin position="97"/>
        <end position="111"/>
    </location>
</feature>
<feature type="domain" description="CCDC92/74 N-terminal" evidence="3">
    <location>
        <begin position="50"/>
        <end position="101"/>
    </location>
</feature>
<dbReference type="OrthoDB" id="2155209at2759"/>
<evidence type="ECO:0000313" key="6">
    <source>
        <dbReference type="RefSeq" id="XP_004910642.2"/>
    </source>
</evidence>
<keyword evidence="5" id="KW-1185">Reference proteome</keyword>
<gene>
    <name evidence="6 7" type="primary">ccdc74b</name>
</gene>
<organism evidence="5 6">
    <name type="scientific">Xenopus tropicalis</name>
    <name type="common">Western clawed frog</name>
    <name type="synonym">Silurana tropicalis</name>
    <dbReference type="NCBI Taxonomy" id="8364"/>
    <lineage>
        <taxon>Eukaryota</taxon>
        <taxon>Metazoa</taxon>
        <taxon>Chordata</taxon>
        <taxon>Craniata</taxon>
        <taxon>Vertebrata</taxon>
        <taxon>Euteleostomi</taxon>
        <taxon>Amphibia</taxon>
        <taxon>Batrachia</taxon>
        <taxon>Anura</taxon>
        <taxon>Pipoidea</taxon>
        <taxon>Pipidae</taxon>
        <taxon>Xenopodinae</taxon>
        <taxon>Xenopus</taxon>
        <taxon>Silurana</taxon>
    </lineage>
</organism>
<dbReference type="Proteomes" id="UP000008143">
    <property type="component" value="Chromosome 1"/>
</dbReference>
<feature type="region of interest" description="Disordered" evidence="2">
    <location>
        <begin position="97"/>
        <end position="137"/>
    </location>
</feature>